<dbReference type="CDD" id="cd00614">
    <property type="entry name" value="CGS_like"/>
    <property type="match status" value="1"/>
</dbReference>
<evidence type="ECO:0000313" key="10">
    <source>
        <dbReference type="EMBL" id="GAF06210.1"/>
    </source>
</evidence>
<keyword evidence="11" id="KW-1185">Reference proteome</keyword>
<dbReference type="InterPro" id="IPR015421">
    <property type="entry name" value="PyrdxlP-dep_Trfase_major"/>
</dbReference>
<dbReference type="SUPFAM" id="SSF53383">
    <property type="entry name" value="PLP-dependent transferases"/>
    <property type="match status" value="1"/>
</dbReference>
<comment type="caution">
    <text evidence="10">The sequence shown here is derived from an EMBL/GenBank/DDBJ whole genome shotgun (WGS) entry which is preliminary data.</text>
</comment>
<organism evidence="10 11">
    <name type="scientific">Paenibacillus pini JCM 16418</name>
    <dbReference type="NCBI Taxonomy" id="1236976"/>
    <lineage>
        <taxon>Bacteria</taxon>
        <taxon>Bacillati</taxon>
        <taxon>Bacillota</taxon>
        <taxon>Bacilli</taxon>
        <taxon>Bacillales</taxon>
        <taxon>Paenibacillaceae</taxon>
        <taxon>Paenibacillus</taxon>
    </lineage>
</organism>
<evidence type="ECO:0000256" key="9">
    <source>
        <dbReference type="RuleBase" id="RU362118"/>
    </source>
</evidence>
<comment type="cofactor">
    <cofactor evidence="1 9">
        <name>pyridoxal 5'-phosphate</name>
        <dbReference type="ChEBI" id="CHEBI:597326"/>
    </cofactor>
</comment>
<accession>W7Y5Y0</accession>
<keyword evidence="4" id="KW-0028">Amino-acid biosynthesis</keyword>
<feature type="modified residue" description="N6-(pyridoxal phosphate)lysine" evidence="8">
    <location>
        <position position="210"/>
    </location>
</feature>
<keyword evidence="5 8" id="KW-0663">Pyridoxal phosphate</keyword>
<sequence>MSSRNEQDSNQEVEKLKFATRLLHFGSEIDRNTGASSVPIYQASTFHHEDVFNPPLYDYSRSGNPTRQALEDYIALLEGGARGLAYSSGMAAISSTFMLLSAGDHMIVTEDVYGGTYRLLSSILSRFGIESTFVDMTDLEQVKAALKSNTKAVYMETPSNPTLKITDIAAVTNWAKEHNLLTMLDNTFMTPYYQRPIEMGVDIVLHSATKFLGGHSDVLAGLAVARTESLGRQLKVLQNGLGTVLGVQDCWLLMRGMKTLQARMRASEESAAVLAAWLSGRKDITGVYYPGLIDHPGREIHEKQSTGYGAVVSFDVGSGERAKQVLNRVKLPLVAVSLGAVESILSYPAMMSHAAMPPEVRSARGITDGLLRFSVGLEDIDDLIADLDQAFAI</sequence>
<dbReference type="FunFam" id="3.90.1150.10:FF:000033">
    <property type="entry name" value="Cystathionine gamma-synthase"/>
    <property type="match status" value="1"/>
</dbReference>
<dbReference type="EC" id="4.4.1.13" evidence="3"/>
<evidence type="ECO:0000256" key="8">
    <source>
        <dbReference type="PIRSR" id="PIRSR001434-2"/>
    </source>
</evidence>
<dbReference type="GO" id="GO:0005737">
    <property type="term" value="C:cytoplasm"/>
    <property type="evidence" value="ECO:0007669"/>
    <property type="project" value="TreeGrafter"/>
</dbReference>
<dbReference type="AlphaFoldDB" id="W7Y5Y0"/>
<dbReference type="InterPro" id="IPR015422">
    <property type="entry name" value="PyrdxlP-dep_Trfase_small"/>
</dbReference>
<evidence type="ECO:0000256" key="7">
    <source>
        <dbReference type="ARBA" id="ARBA00023239"/>
    </source>
</evidence>
<dbReference type="InterPro" id="IPR000277">
    <property type="entry name" value="Cys/Met-Metab_PyrdxlP-dep_enz"/>
</dbReference>
<dbReference type="InterPro" id="IPR015424">
    <property type="entry name" value="PyrdxlP-dep_Trfase"/>
</dbReference>
<dbReference type="PROSITE" id="PS00868">
    <property type="entry name" value="CYS_MET_METAB_PP"/>
    <property type="match status" value="1"/>
</dbReference>
<dbReference type="InterPro" id="IPR054542">
    <property type="entry name" value="Cys_met_metab_PP"/>
</dbReference>
<proteinExistence type="inferred from homology"/>
<dbReference type="Pfam" id="PF01053">
    <property type="entry name" value="Cys_Met_Meta_PP"/>
    <property type="match status" value="1"/>
</dbReference>
<evidence type="ECO:0000256" key="6">
    <source>
        <dbReference type="ARBA" id="ARBA00023167"/>
    </source>
</evidence>
<gene>
    <name evidence="10" type="ORF">JCM16418_159</name>
</gene>
<dbReference type="PANTHER" id="PTHR11808:SF50">
    <property type="entry name" value="CYSTATHIONINE BETA-LYASE"/>
    <property type="match status" value="1"/>
</dbReference>
<evidence type="ECO:0000313" key="11">
    <source>
        <dbReference type="Proteomes" id="UP000019364"/>
    </source>
</evidence>
<keyword evidence="7 10" id="KW-0456">Lyase</keyword>
<evidence type="ECO:0000256" key="2">
    <source>
        <dbReference type="ARBA" id="ARBA00009077"/>
    </source>
</evidence>
<dbReference type="GO" id="GO:0030170">
    <property type="term" value="F:pyridoxal phosphate binding"/>
    <property type="evidence" value="ECO:0007669"/>
    <property type="project" value="InterPro"/>
</dbReference>
<dbReference type="GO" id="GO:0019346">
    <property type="term" value="P:transsulfuration"/>
    <property type="evidence" value="ECO:0007669"/>
    <property type="project" value="InterPro"/>
</dbReference>
<comment type="similarity">
    <text evidence="2 9">Belongs to the trans-sulfuration enzymes family.</text>
</comment>
<evidence type="ECO:0000256" key="1">
    <source>
        <dbReference type="ARBA" id="ARBA00001933"/>
    </source>
</evidence>
<dbReference type="Gene3D" id="3.90.1150.10">
    <property type="entry name" value="Aspartate Aminotransferase, domain 1"/>
    <property type="match status" value="1"/>
</dbReference>
<dbReference type="PIRSF" id="PIRSF001434">
    <property type="entry name" value="CGS"/>
    <property type="match status" value="1"/>
</dbReference>
<dbReference type="eggNOG" id="COG0626">
    <property type="taxonomic scope" value="Bacteria"/>
</dbReference>
<dbReference type="Gene3D" id="3.40.640.10">
    <property type="entry name" value="Type I PLP-dependent aspartate aminotransferase-like (Major domain)"/>
    <property type="match status" value="1"/>
</dbReference>
<dbReference type="STRING" id="1236976.JCM16418_159"/>
<dbReference type="Proteomes" id="UP000019364">
    <property type="component" value="Unassembled WGS sequence"/>
</dbReference>
<protein>
    <recommendedName>
        <fullName evidence="3">cysteine-S-conjugate beta-lyase</fullName>
        <ecNumber evidence="3">4.4.1.13</ecNumber>
    </recommendedName>
</protein>
<dbReference type="PANTHER" id="PTHR11808">
    <property type="entry name" value="TRANS-SULFURATION ENZYME FAMILY MEMBER"/>
    <property type="match status" value="1"/>
</dbReference>
<dbReference type="OrthoDB" id="9780685at2"/>
<keyword evidence="6" id="KW-0486">Methionine biosynthesis</keyword>
<name>W7Y5Y0_9BACL</name>
<dbReference type="GO" id="GO:0009086">
    <property type="term" value="P:methionine biosynthetic process"/>
    <property type="evidence" value="ECO:0007669"/>
    <property type="project" value="UniProtKB-KW"/>
</dbReference>
<evidence type="ECO:0000256" key="3">
    <source>
        <dbReference type="ARBA" id="ARBA00012224"/>
    </source>
</evidence>
<dbReference type="GO" id="GO:0047804">
    <property type="term" value="F:cysteine-S-conjugate beta-lyase activity"/>
    <property type="evidence" value="ECO:0007669"/>
    <property type="project" value="UniProtKB-EC"/>
</dbReference>
<reference evidence="10 11" key="1">
    <citation type="journal article" date="2014" name="Genome Announc.">
        <title>Draft Genome Sequence of Paenibacillus pini JCM 16418T, Isolated from the Rhizosphere of Pine Tree.</title>
        <authorList>
            <person name="Yuki M."/>
            <person name="Oshima K."/>
            <person name="Suda W."/>
            <person name="Oshida Y."/>
            <person name="Kitamura K."/>
            <person name="Iida Y."/>
            <person name="Hattori M."/>
            <person name="Ohkuma M."/>
        </authorList>
    </citation>
    <scope>NUCLEOTIDE SEQUENCE [LARGE SCALE GENOMIC DNA]</scope>
    <source>
        <strain evidence="10 11">JCM 16418</strain>
    </source>
</reference>
<dbReference type="FunFam" id="3.40.640.10:FF:000009">
    <property type="entry name" value="Cystathionine gamma-synthase homolog"/>
    <property type="match status" value="1"/>
</dbReference>
<dbReference type="RefSeq" id="WP_036645214.1">
    <property type="nucleotide sequence ID" value="NZ_BAVZ01000001.1"/>
</dbReference>
<dbReference type="EMBL" id="BAVZ01000001">
    <property type="protein sequence ID" value="GAF06210.1"/>
    <property type="molecule type" value="Genomic_DNA"/>
</dbReference>
<evidence type="ECO:0000256" key="5">
    <source>
        <dbReference type="ARBA" id="ARBA00022898"/>
    </source>
</evidence>
<evidence type="ECO:0000256" key="4">
    <source>
        <dbReference type="ARBA" id="ARBA00022605"/>
    </source>
</evidence>